<name>A0ABZ3J7N8_SPOA4</name>
<dbReference type="EMBL" id="CP155571">
    <property type="protein sequence ID" value="XFO74116.1"/>
    <property type="molecule type" value="Genomic_DNA"/>
</dbReference>
<dbReference type="Gene3D" id="3.40.50.300">
    <property type="entry name" value="P-loop containing nucleotide triphosphate hydrolases"/>
    <property type="match status" value="1"/>
</dbReference>
<evidence type="ECO:0000313" key="2">
    <source>
        <dbReference type="Proteomes" id="UP000216052"/>
    </source>
</evidence>
<evidence type="ECO:0008006" key="3">
    <source>
        <dbReference type="Google" id="ProtNLM"/>
    </source>
</evidence>
<protein>
    <recommendedName>
        <fullName evidence="3">ATP-binding protein</fullName>
    </recommendedName>
</protein>
<dbReference type="Pfam" id="PF10923">
    <property type="entry name" value="BrxC_BrxD"/>
    <property type="match status" value="1"/>
</dbReference>
<dbReference type="SUPFAM" id="SSF52540">
    <property type="entry name" value="P-loop containing nucleoside triphosphate hydrolases"/>
    <property type="match status" value="1"/>
</dbReference>
<reference evidence="1" key="1">
    <citation type="submission" date="2024-05" db="EMBL/GenBank/DDBJ databases">
        <title>Isolation and characterization of Sporomusa carbonis sp. nov., a carboxydotrophic hydrogenogen in the genus of Sporomusa isolated from a charcoal burning pile.</title>
        <authorList>
            <person name="Boeer T."/>
            <person name="Rosenbaum F."/>
            <person name="Eysell L."/>
            <person name="Mueller V."/>
            <person name="Daniel R."/>
            <person name="Poehlein A."/>
        </authorList>
    </citation>
    <scope>NUCLEOTIDE SEQUENCE [LARGE SCALE GENOMIC DNA]</scope>
    <source>
        <strain evidence="1">DSM 3132</strain>
    </source>
</reference>
<keyword evidence="2" id="KW-1185">Reference proteome</keyword>
<dbReference type="RefSeq" id="WP_093793058.1">
    <property type="nucleotide sequence ID" value="NZ_CP155571.1"/>
</dbReference>
<dbReference type="Proteomes" id="UP000216052">
    <property type="component" value="Chromosome"/>
</dbReference>
<proteinExistence type="predicted"/>
<dbReference type="InterPro" id="IPR021228">
    <property type="entry name" value="BrxD"/>
</dbReference>
<dbReference type="InterPro" id="IPR027417">
    <property type="entry name" value="P-loop_NTPase"/>
</dbReference>
<organism evidence="1 2">
    <name type="scientific">Sporomusa acidovorans (strain ATCC 49682 / DSM 3132 / Mol)</name>
    <dbReference type="NCBI Taxonomy" id="1123286"/>
    <lineage>
        <taxon>Bacteria</taxon>
        <taxon>Bacillati</taxon>
        <taxon>Bacillota</taxon>
        <taxon>Negativicutes</taxon>
        <taxon>Selenomonadales</taxon>
        <taxon>Sporomusaceae</taxon>
        <taxon>Sporomusa</taxon>
    </lineage>
</organism>
<gene>
    <name evidence="1" type="ORF">SPACI_042250</name>
</gene>
<evidence type="ECO:0000313" key="1">
    <source>
        <dbReference type="EMBL" id="XFO74116.1"/>
    </source>
</evidence>
<accession>A0ABZ3J7N8</accession>
<sequence>MLFYDRDLAALQAGEPPYSPEWLQGLTLGREVWLDTFKRHYLQNYIASGGSKVKVLVGSEGIGKTHLLRCVEADARSLGYAAVYLSVREMECRINDLPNLYRSIFQGLNLTALVKGLCLKVAERLGYGKERYQGEGRLLPLLIEDGFARYDAEREIRNAAVRTFREIDFGPSFVTFAYTTAYDGLTAGMDSDLFQLRLKWLSGEKLDKQEQQETGLLEQLKRVNARYWLNSLIRLLEQAGMPGLVVLIDDLEAITERVPETGRFRYTPNAIKDTCELFRQMIDDVELLNGLLVVLSGQRAIIDNERRGFKSYEALWMRLQTGLVPSTRFNPFADIVDVDAHYDAVGDDFPERLSARLSQFFKQKGFERRYREGMPDTSQESVLRRAVMENALLAARSEESHGTI</sequence>